<evidence type="ECO:0000256" key="1">
    <source>
        <dbReference type="SAM" id="MobiDB-lite"/>
    </source>
</evidence>
<proteinExistence type="predicted"/>
<feature type="region of interest" description="Disordered" evidence="1">
    <location>
        <begin position="73"/>
        <end position="93"/>
    </location>
</feature>
<dbReference type="EMBL" id="CP144691">
    <property type="protein sequence ID" value="WVY93204.1"/>
    <property type="molecule type" value="Genomic_DNA"/>
</dbReference>
<reference evidence="2 3" key="1">
    <citation type="journal article" date="2023" name="Life. Sci Alliance">
        <title>Evolutionary insights into 3D genome organization and epigenetic landscape of Vigna mungo.</title>
        <authorList>
            <person name="Junaid A."/>
            <person name="Singh B."/>
            <person name="Bhatia S."/>
        </authorList>
    </citation>
    <scope>NUCLEOTIDE SEQUENCE [LARGE SCALE GENOMIC DNA]</scope>
    <source>
        <strain evidence="2">Urdbean</strain>
    </source>
</reference>
<evidence type="ECO:0000313" key="2">
    <source>
        <dbReference type="EMBL" id="WVY93204.1"/>
    </source>
</evidence>
<evidence type="ECO:0000313" key="3">
    <source>
        <dbReference type="Proteomes" id="UP001374535"/>
    </source>
</evidence>
<keyword evidence="3" id="KW-1185">Reference proteome</keyword>
<gene>
    <name evidence="2" type="ORF">V8G54_032292</name>
</gene>
<name>A0AAQ3MKV0_VIGMU</name>
<accession>A0AAQ3MKV0</accession>
<feature type="region of interest" description="Disordered" evidence="1">
    <location>
        <begin position="115"/>
        <end position="141"/>
    </location>
</feature>
<dbReference type="AlphaFoldDB" id="A0AAQ3MKV0"/>
<organism evidence="2 3">
    <name type="scientific">Vigna mungo</name>
    <name type="common">Black gram</name>
    <name type="synonym">Phaseolus mungo</name>
    <dbReference type="NCBI Taxonomy" id="3915"/>
    <lineage>
        <taxon>Eukaryota</taxon>
        <taxon>Viridiplantae</taxon>
        <taxon>Streptophyta</taxon>
        <taxon>Embryophyta</taxon>
        <taxon>Tracheophyta</taxon>
        <taxon>Spermatophyta</taxon>
        <taxon>Magnoliopsida</taxon>
        <taxon>eudicotyledons</taxon>
        <taxon>Gunneridae</taxon>
        <taxon>Pentapetalae</taxon>
        <taxon>rosids</taxon>
        <taxon>fabids</taxon>
        <taxon>Fabales</taxon>
        <taxon>Fabaceae</taxon>
        <taxon>Papilionoideae</taxon>
        <taxon>50 kb inversion clade</taxon>
        <taxon>NPAAA clade</taxon>
        <taxon>indigoferoid/millettioid clade</taxon>
        <taxon>Phaseoleae</taxon>
        <taxon>Vigna</taxon>
    </lineage>
</organism>
<protein>
    <submittedName>
        <fullName evidence="2">Uncharacterized protein</fullName>
    </submittedName>
</protein>
<sequence length="262" mass="29716">MEDESIEGLLEYHGFLLKIFEEPYMVKEGPFLNVDVDYPTKCSKLVHKKRSGRIIEDISLSIQAESPHVETMKEIQTRKPEPQVASPVKNDSSFQKLDEEIPDAVASYSPEVSGKAFKNVPDSPKDKDISGRRPSLLSSPFPNIIPEQKLPRFGVFNGTNSDLIARGSPNRNFQFSVEQRPLEIIPKAAPPESSLGFSFSVPPPVSHAVFKDDPLIIHQEHEDEINEFSENCQDEEIAEAKLKLFLRFLCLFISEFYIFTYI</sequence>
<dbReference type="Proteomes" id="UP001374535">
    <property type="component" value="Chromosome 10"/>
</dbReference>